<evidence type="ECO:0000256" key="2">
    <source>
        <dbReference type="SAM" id="SignalP"/>
    </source>
</evidence>
<feature type="region of interest" description="Disordered" evidence="1">
    <location>
        <begin position="66"/>
        <end position="101"/>
    </location>
</feature>
<keyword evidence="4" id="KW-1185">Reference proteome</keyword>
<reference evidence="3" key="1">
    <citation type="submission" date="2023-01" db="EMBL/GenBank/DDBJ databases">
        <title>Genome assembly of the deep-sea coral Lophelia pertusa.</title>
        <authorList>
            <person name="Herrera S."/>
            <person name="Cordes E."/>
        </authorList>
    </citation>
    <scope>NUCLEOTIDE SEQUENCE</scope>
    <source>
        <strain evidence="3">USNM1676648</strain>
        <tissue evidence="3">Polyp</tissue>
    </source>
</reference>
<comment type="caution">
    <text evidence="3">The sequence shown here is derived from an EMBL/GenBank/DDBJ whole genome shotgun (WGS) entry which is preliminary data.</text>
</comment>
<dbReference type="OrthoDB" id="5988616at2759"/>
<feature type="compositionally biased region" description="Polar residues" evidence="1">
    <location>
        <begin position="269"/>
        <end position="278"/>
    </location>
</feature>
<evidence type="ECO:0000256" key="1">
    <source>
        <dbReference type="SAM" id="MobiDB-lite"/>
    </source>
</evidence>
<evidence type="ECO:0000313" key="4">
    <source>
        <dbReference type="Proteomes" id="UP001163046"/>
    </source>
</evidence>
<accession>A0A9W9ZTH4</accession>
<name>A0A9W9ZTH4_9CNID</name>
<dbReference type="Proteomes" id="UP001163046">
    <property type="component" value="Unassembled WGS sequence"/>
</dbReference>
<sequence length="596" mass="61034">MNNRLLLTCLTLCLSHAVLSAPLESTTEKSGAEEAHPATPKSVNLEDKVKEAVQRAELDASLAAQDAVKHGHKAESRVENSKESAEPSDGNNDHTGDDKPVQAVRKHATLVSDIDEGPHIKRVKEHKVNRKPGGMSKMLGLGELGELGANNDNYKEDTRLEDRLAMEAEEEKKYETGEGYGGGGGGGGGGAGGGAGWDEGGKGGNWETNIQRQDAAEKQSIQAQVASESAHELDEIQRAIAAESQSSRGSASIGNGGAASVVGGPPGAQEQQGMQSRIPQEGGRGSQPLAYEGGQQKSINPSENQEISSLIHQADKMLPSEMRGASQQNNMEIGRLGARGSQGLGGEFGGLEGAQQMGGQSQTASMEQAPMAGSERTGFGGAMDAGAMGQDMLGQAGLGGGGRMSESAVSRMTEGSLGGGGSLQGMQGIQDGQGMQGIPSIQDGQGMQGMQSMTSAFTGGQQVQGGMLSDGGGVSALQGQGMMGGSLQGAGLQGAGLQGGGLQGGGLQGAGLQGGLQSMMGGGLAGLQAMGGGGGQFGQQQMSYKKRSKTHQKEETKSKHNKKSHQVNKDATAKSSLPKKHLMEDRKTVPAVKRVK</sequence>
<feature type="compositionally biased region" description="Low complexity" evidence="1">
    <location>
        <begin position="246"/>
        <end position="263"/>
    </location>
</feature>
<feature type="region of interest" description="Disordered" evidence="1">
    <location>
        <begin position="532"/>
        <end position="596"/>
    </location>
</feature>
<organism evidence="3 4">
    <name type="scientific">Desmophyllum pertusum</name>
    <dbReference type="NCBI Taxonomy" id="174260"/>
    <lineage>
        <taxon>Eukaryota</taxon>
        <taxon>Metazoa</taxon>
        <taxon>Cnidaria</taxon>
        <taxon>Anthozoa</taxon>
        <taxon>Hexacorallia</taxon>
        <taxon>Scleractinia</taxon>
        <taxon>Caryophylliina</taxon>
        <taxon>Caryophylliidae</taxon>
        <taxon>Desmophyllum</taxon>
    </lineage>
</organism>
<feature type="chain" id="PRO_5040916031" evidence="2">
    <location>
        <begin position="21"/>
        <end position="596"/>
    </location>
</feature>
<feature type="signal peptide" evidence="2">
    <location>
        <begin position="1"/>
        <end position="20"/>
    </location>
</feature>
<feature type="region of interest" description="Disordered" evidence="1">
    <location>
        <begin position="168"/>
        <end position="312"/>
    </location>
</feature>
<dbReference type="AlphaFoldDB" id="A0A9W9ZTH4"/>
<protein>
    <submittedName>
        <fullName evidence="3">Uncharacterized protein</fullName>
    </submittedName>
</protein>
<feature type="compositionally biased region" description="Basic and acidic residues" evidence="1">
    <location>
        <begin position="67"/>
        <end position="100"/>
    </location>
</feature>
<dbReference type="EMBL" id="MU825875">
    <property type="protein sequence ID" value="KAJ7386768.1"/>
    <property type="molecule type" value="Genomic_DNA"/>
</dbReference>
<feature type="compositionally biased region" description="Gly residues" evidence="1">
    <location>
        <begin position="178"/>
        <end position="204"/>
    </location>
</feature>
<keyword evidence="2" id="KW-0732">Signal</keyword>
<evidence type="ECO:0000313" key="3">
    <source>
        <dbReference type="EMBL" id="KAJ7386768.1"/>
    </source>
</evidence>
<feature type="compositionally biased region" description="Polar residues" evidence="1">
    <location>
        <begin position="295"/>
        <end position="311"/>
    </location>
</feature>
<gene>
    <name evidence="3" type="ORF">OS493_006793</name>
</gene>
<proteinExistence type="predicted"/>